<reference evidence="1 2" key="1">
    <citation type="submission" date="2015-02" db="EMBL/GenBank/DDBJ databases">
        <title>Complete genome sequences of Edwardsiella bacteriophages, PEi20 and PEi26.</title>
        <authorList>
            <person name="Yasuike M."/>
            <person name="Nishiki I."/>
            <person name="Iwasaki Y."/>
            <person name="Nakamura Y."/>
            <person name="Fujiwara A."/>
            <person name="Hassan E.S."/>
            <person name="Mahmoud M.M."/>
            <person name="Kawato Y."/>
            <person name="Nagai S."/>
            <person name="Kobayashi T."/>
            <person name="Ototake M."/>
            <person name="Nakai T."/>
        </authorList>
    </citation>
    <scope>NUCLEOTIDE SEQUENCE [LARGE SCALE GENOMIC DNA]</scope>
</reference>
<keyword evidence="2" id="KW-1185">Reference proteome</keyword>
<proteinExistence type="predicted"/>
<sequence>MINLKLPYRFICLDGTLILGPQNTIQYASNKAGVIFESHLRSLVINQSMFLVAINHAAKTNTVPELNLYEFNNFADIVRQHWNETCPNAL</sequence>
<evidence type="ECO:0000313" key="2">
    <source>
        <dbReference type="Proteomes" id="UP000204657"/>
    </source>
</evidence>
<dbReference type="GeneID" id="26519051"/>
<dbReference type="KEGG" id="vg:26519051"/>
<protein>
    <submittedName>
        <fullName evidence="1">Uncharacterized protein</fullName>
    </submittedName>
</protein>
<evidence type="ECO:0000313" key="1">
    <source>
        <dbReference type="EMBL" id="BAQ22717.1"/>
    </source>
</evidence>
<dbReference type="EMBL" id="AP014714">
    <property type="protein sequence ID" value="BAQ22717.1"/>
    <property type="molecule type" value="Genomic_DNA"/>
</dbReference>
<organism evidence="1 2">
    <name type="scientific">Edwardsiella phage PEi20</name>
    <dbReference type="NCBI Taxonomy" id="1608310"/>
    <lineage>
        <taxon>Viruses</taxon>
        <taxon>Duplodnaviria</taxon>
        <taxon>Heunggongvirae</taxon>
        <taxon>Uroviricota</taxon>
        <taxon>Caudoviricetes</taxon>
        <taxon>Pantevenvirales</taxon>
        <taxon>Straboviridae</taxon>
        <taxon>Tevenvirinae</taxon>
        <taxon>Kanagawavirus</taxon>
        <taxon>Kanagawavirus pei20</taxon>
    </lineage>
</organism>
<dbReference type="RefSeq" id="YP_009190225.1">
    <property type="nucleotide sequence ID" value="NC_028683.1"/>
</dbReference>
<name>A0A0B6VKY1_9CAUD</name>
<accession>A0A0B6VKY1</accession>
<dbReference type="Proteomes" id="UP000204657">
    <property type="component" value="Segment"/>
</dbReference>